<dbReference type="PANTHER" id="PTHR24394:SF44">
    <property type="entry name" value="ZINC FINGER PROTEIN 271-LIKE"/>
    <property type="match status" value="1"/>
</dbReference>
<dbReference type="EMBL" id="CAKXAJ010026331">
    <property type="protein sequence ID" value="CAH2266950.1"/>
    <property type="molecule type" value="Genomic_DNA"/>
</dbReference>
<gene>
    <name evidence="10" type="primary">jg14623</name>
    <name evidence="10" type="ORF">PAEG_LOCUS25547</name>
</gene>
<comment type="caution">
    <text evidence="10">The sequence shown here is derived from an EMBL/GenBank/DDBJ whole genome shotgun (WGS) entry which is preliminary data.</text>
</comment>
<dbReference type="SMART" id="SM00355">
    <property type="entry name" value="ZnF_C2H2"/>
    <property type="match status" value="4"/>
</dbReference>
<dbReference type="PROSITE" id="PS50157">
    <property type="entry name" value="ZINC_FINGER_C2H2_2"/>
    <property type="match status" value="3"/>
</dbReference>
<dbReference type="GO" id="GO:0008270">
    <property type="term" value="F:zinc ion binding"/>
    <property type="evidence" value="ECO:0007669"/>
    <property type="project" value="UniProtKB-KW"/>
</dbReference>
<dbReference type="InterPro" id="IPR036236">
    <property type="entry name" value="Znf_C2H2_sf"/>
</dbReference>
<dbReference type="PROSITE" id="PS00028">
    <property type="entry name" value="ZINC_FINGER_C2H2_1"/>
    <property type="match status" value="4"/>
</dbReference>
<evidence type="ECO:0000256" key="2">
    <source>
        <dbReference type="ARBA" id="ARBA00022723"/>
    </source>
</evidence>
<proteinExistence type="predicted"/>
<sequence>TLKRNTPQRMRGQRNQPASHKPVYKPKVETEIVECEQCGTQFKGFKLYAYHFKRFHPDKKRTQYPPHSPQRFLCEQCGRSFKHRCALRDHMLTHSGKKEFQCDICKKKYYLRTNLITHLKSHNETHKDLKPFKCHACDKTYVNASARRSHVLHAHLKQPWPKKSRGPRVRASRARHTKEAVCGTIWPKSERGMAAVEQFQG</sequence>
<dbReference type="OrthoDB" id="654211at2759"/>
<evidence type="ECO:0000256" key="5">
    <source>
        <dbReference type="ARBA" id="ARBA00022833"/>
    </source>
</evidence>
<name>A0A8S4SE46_9NEOP</name>
<dbReference type="FunFam" id="3.30.160.60:FF:000100">
    <property type="entry name" value="Zinc finger 45-like"/>
    <property type="match status" value="1"/>
</dbReference>
<keyword evidence="5" id="KW-0862">Zinc</keyword>
<dbReference type="AlphaFoldDB" id="A0A8S4SE46"/>
<evidence type="ECO:0000259" key="9">
    <source>
        <dbReference type="PROSITE" id="PS50157"/>
    </source>
</evidence>
<dbReference type="Proteomes" id="UP000838756">
    <property type="component" value="Unassembled WGS sequence"/>
</dbReference>
<dbReference type="PANTHER" id="PTHR24394">
    <property type="entry name" value="ZINC FINGER PROTEIN"/>
    <property type="match status" value="1"/>
</dbReference>
<dbReference type="GO" id="GO:0005634">
    <property type="term" value="C:nucleus"/>
    <property type="evidence" value="ECO:0007669"/>
    <property type="project" value="UniProtKB-SubCell"/>
</dbReference>
<comment type="subcellular location">
    <subcellularLocation>
        <location evidence="1">Nucleus</location>
    </subcellularLocation>
</comment>
<dbReference type="InterPro" id="IPR013087">
    <property type="entry name" value="Znf_C2H2_type"/>
</dbReference>
<evidence type="ECO:0000256" key="3">
    <source>
        <dbReference type="ARBA" id="ARBA00022737"/>
    </source>
</evidence>
<evidence type="ECO:0000256" key="6">
    <source>
        <dbReference type="ARBA" id="ARBA00023242"/>
    </source>
</evidence>
<feature type="compositionally biased region" description="Polar residues" evidence="8">
    <location>
        <begin position="1"/>
        <end position="18"/>
    </location>
</feature>
<keyword evidence="6" id="KW-0539">Nucleus</keyword>
<protein>
    <submittedName>
        <fullName evidence="10">Jg14623 protein</fullName>
    </submittedName>
</protein>
<feature type="domain" description="C2H2-type" evidence="9">
    <location>
        <begin position="100"/>
        <end position="131"/>
    </location>
</feature>
<dbReference type="SUPFAM" id="SSF57667">
    <property type="entry name" value="beta-beta-alpha zinc fingers"/>
    <property type="match status" value="2"/>
</dbReference>
<dbReference type="GO" id="GO:0000981">
    <property type="term" value="F:DNA-binding transcription factor activity, RNA polymerase II-specific"/>
    <property type="evidence" value="ECO:0007669"/>
    <property type="project" value="TreeGrafter"/>
</dbReference>
<feature type="region of interest" description="Disordered" evidence="8">
    <location>
        <begin position="1"/>
        <end position="23"/>
    </location>
</feature>
<keyword evidence="4 7" id="KW-0863">Zinc-finger</keyword>
<keyword evidence="2" id="KW-0479">Metal-binding</keyword>
<organism evidence="10 11">
    <name type="scientific">Pararge aegeria aegeria</name>
    <dbReference type="NCBI Taxonomy" id="348720"/>
    <lineage>
        <taxon>Eukaryota</taxon>
        <taxon>Metazoa</taxon>
        <taxon>Ecdysozoa</taxon>
        <taxon>Arthropoda</taxon>
        <taxon>Hexapoda</taxon>
        <taxon>Insecta</taxon>
        <taxon>Pterygota</taxon>
        <taxon>Neoptera</taxon>
        <taxon>Endopterygota</taxon>
        <taxon>Lepidoptera</taxon>
        <taxon>Glossata</taxon>
        <taxon>Ditrysia</taxon>
        <taxon>Papilionoidea</taxon>
        <taxon>Nymphalidae</taxon>
        <taxon>Satyrinae</taxon>
        <taxon>Satyrini</taxon>
        <taxon>Parargina</taxon>
        <taxon>Pararge</taxon>
    </lineage>
</organism>
<evidence type="ECO:0000313" key="11">
    <source>
        <dbReference type="Proteomes" id="UP000838756"/>
    </source>
</evidence>
<dbReference type="Gene3D" id="3.30.160.60">
    <property type="entry name" value="Classic Zinc Finger"/>
    <property type="match status" value="3"/>
</dbReference>
<feature type="non-terminal residue" evidence="10">
    <location>
        <position position="1"/>
    </location>
</feature>
<evidence type="ECO:0000313" key="10">
    <source>
        <dbReference type="EMBL" id="CAH2266950.1"/>
    </source>
</evidence>
<evidence type="ECO:0000256" key="4">
    <source>
        <dbReference type="ARBA" id="ARBA00022771"/>
    </source>
</evidence>
<dbReference type="Pfam" id="PF00096">
    <property type="entry name" value="zf-C2H2"/>
    <property type="match status" value="2"/>
</dbReference>
<evidence type="ECO:0000256" key="7">
    <source>
        <dbReference type="PROSITE-ProRule" id="PRU00042"/>
    </source>
</evidence>
<accession>A0A8S4SE46</accession>
<evidence type="ECO:0000256" key="8">
    <source>
        <dbReference type="SAM" id="MobiDB-lite"/>
    </source>
</evidence>
<feature type="domain" description="C2H2-type" evidence="9">
    <location>
        <begin position="72"/>
        <end position="99"/>
    </location>
</feature>
<keyword evidence="3" id="KW-0677">Repeat</keyword>
<feature type="domain" description="C2H2-type" evidence="9">
    <location>
        <begin position="33"/>
        <end position="61"/>
    </location>
</feature>
<evidence type="ECO:0000256" key="1">
    <source>
        <dbReference type="ARBA" id="ARBA00004123"/>
    </source>
</evidence>
<reference evidence="10" key="1">
    <citation type="submission" date="2022-03" db="EMBL/GenBank/DDBJ databases">
        <authorList>
            <person name="Lindestad O."/>
        </authorList>
    </citation>
    <scope>NUCLEOTIDE SEQUENCE</scope>
</reference>
<keyword evidence="11" id="KW-1185">Reference proteome</keyword>